<dbReference type="EMBL" id="VKLS01000106">
    <property type="protein sequence ID" value="TSB41856.1"/>
    <property type="molecule type" value="Genomic_DNA"/>
</dbReference>
<comment type="caution">
    <text evidence="3">The sequence shown here is derived from an EMBL/GenBank/DDBJ whole genome shotgun (WGS) entry which is preliminary data.</text>
</comment>
<evidence type="ECO:0000256" key="1">
    <source>
        <dbReference type="SAM" id="MobiDB-lite"/>
    </source>
</evidence>
<feature type="compositionally biased region" description="Acidic residues" evidence="1">
    <location>
        <begin position="20"/>
        <end position="40"/>
    </location>
</feature>
<accession>A0A553ZKK7</accession>
<sequence>MPDNAMGDEVYQPSASDPQDNPDDLDMEDALGEPDLDQILDEGYSPPERPLAVNRGTTAQEQFDGESLEQRLSEEVPEVWAPDGDGIGDQVDGDGEPVDDQVGGERAGRLMTAEEGFPRHHNDIVAHDVGIDGGAASAEEAAVHLCPESGEETPAG</sequence>
<evidence type="ECO:0000259" key="2">
    <source>
        <dbReference type="Pfam" id="PF18970"/>
    </source>
</evidence>
<dbReference type="RefSeq" id="WP_143942012.1">
    <property type="nucleotide sequence ID" value="NZ_VKLS01000106.1"/>
</dbReference>
<feature type="region of interest" description="Disordered" evidence="1">
    <location>
        <begin position="1"/>
        <end position="103"/>
    </location>
</feature>
<dbReference type="InterPro" id="IPR043763">
    <property type="entry name" value="DUF5709"/>
</dbReference>
<gene>
    <name evidence="3" type="ORF">FNZ23_11615</name>
</gene>
<dbReference type="AlphaFoldDB" id="A0A553ZKK7"/>
<organism evidence="3 4">
    <name type="scientific">Streptomyces benahoarensis</name>
    <dbReference type="NCBI Taxonomy" id="2595054"/>
    <lineage>
        <taxon>Bacteria</taxon>
        <taxon>Bacillati</taxon>
        <taxon>Actinomycetota</taxon>
        <taxon>Actinomycetes</taxon>
        <taxon>Kitasatosporales</taxon>
        <taxon>Streptomycetaceae</taxon>
        <taxon>Streptomyces</taxon>
    </lineage>
</organism>
<proteinExistence type="predicted"/>
<evidence type="ECO:0000313" key="4">
    <source>
        <dbReference type="Proteomes" id="UP000320888"/>
    </source>
</evidence>
<keyword evidence="4" id="KW-1185">Reference proteome</keyword>
<name>A0A553ZKK7_9ACTN</name>
<feature type="domain" description="DUF5709" evidence="2">
    <location>
        <begin position="101"/>
        <end position="148"/>
    </location>
</feature>
<dbReference type="Pfam" id="PF18970">
    <property type="entry name" value="DUF5709"/>
    <property type="match status" value="1"/>
</dbReference>
<reference evidence="3 4" key="1">
    <citation type="submission" date="2019-07" db="EMBL/GenBank/DDBJ databases">
        <title>Draft genome for Streptomyces benahoarensis MZ03-48.</title>
        <authorList>
            <person name="Gonzalez-Pimentel J.L."/>
        </authorList>
    </citation>
    <scope>NUCLEOTIDE SEQUENCE [LARGE SCALE GENOMIC DNA]</scope>
    <source>
        <strain evidence="3 4">MZ03-48</strain>
    </source>
</reference>
<protein>
    <recommendedName>
        <fullName evidence="2">DUF5709 domain-containing protein</fullName>
    </recommendedName>
</protein>
<dbReference type="Proteomes" id="UP000320888">
    <property type="component" value="Unassembled WGS sequence"/>
</dbReference>
<evidence type="ECO:0000313" key="3">
    <source>
        <dbReference type="EMBL" id="TSB41856.1"/>
    </source>
</evidence>
<dbReference type="OrthoDB" id="3212066at2"/>